<dbReference type="STRING" id="671072.PL9214510009"/>
<name>A0A1J1LN24_9CYAN</name>
<feature type="compositionally biased region" description="Basic residues" evidence="1">
    <location>
        <begin position="53"/>
        <end position="66"/>
    </location>
</feature>
<keyword evidence="3" id="KW-1185">Reference proteome</keyword>
<gene>
    <name evidence="2" type="ORF">PL9214510009</name>
</gene>
<feature type="region of interest" description="Disordered" evidence="1">
    <location>
        <begin position="22"/>
        <end position="79"/>
    </location>
</feature>
<dbReference type="AlphaFoldDB" id="A0A1J1LN24"/>
<reference evidence="3" key="1">
    <citation type="submission" date="2015-10" db="EMBL/GenBank/DDBJ databases">
        <authorList>
            <person name="Regsiter A."/>
            <person name="william w."/>
        </authorList>
    </citation>
    <scope>NUCLEOTIDE SEQUENCE [LARGE SCALE GENOMIC DNA]</scope>
</reference>
<sequence length="79" mass="9611">MTDPTDLKILNQAREQTEKIIDSLYKSRQDKSEKKPRTYRKKARKDYLEIAKQRRPSRQKRRKAVKKQLQYIKSTNRGF</sequence>
<evidence type="ECO:0000256" key="1">
    <source>
        <dbReference type="SAM" id="MobiDB-lite"/>
    </source>
</evidence>
<evidence type="ECO:0000313" key="3">
    <source>
        <dbReference type="Proteomes" id="UP000184315"/>
    </source>
</evidence>
<feature type="compositionally biased region" description="Basic and acidic residues" evidence="1">
    <location>
        <begin position="22"/>
        <end position="36"/>
    </location>
</feature>
<organism evidence="2 3">
    <name type="scientific">Planktothrix tepida PCC 9214</name>
    <dbReference type="NCBI Taxonomy" id="671072"/>
    <lineage>
        <taxon>Bacteria</taxon>
        <taxon>Bacillati</taxon>
        <taxon>Cyanobacteriota</taxon>
        <taxon>Cyanophyceae</taxon>
        <taxon>Oscillatoriophycideae</taxon>
        <taxon>Oscillatoriales</taxon>
        <taxon>Microcoleaceae</taxon>
        <taxon>Planktothrix</taxon>
    </lineage>
</organism>
<proteinExistence type="predicted"/>
<protein>
    <submittedName>
        <fullName evidence="2">Transposase</fullName>
    </submittedName>
</protein>
<dbReference type="EMBL" id="CZDF01000157">
    <property type="protein sequence ID" value="CUR33340.1"/>
    <property type="molecule type" value="Genomic_DNA"/>
</dbReference>
<evidence type="ECO:0000313" key="2">
    <source>
        <dbReference type="EMBL" id="CUR33340.1"/>
    </source>
</evidence>
<accession>A0A1J1LN24</accession>
<dbReference type="Proteomes" id="UP000184315">
    <property type="component" value="Unassembled WGS sequence"/>
</dbReference>